<feature type="non-terminal residue" evidence="5">
    <location>
        <position position="1"/>
    </location>
</feature>
<dbReference type="InterPro" id="IPR019734">
    <property type="entry name" value="TPR_rpt"/>
</dbReference>
<dbReference type="Pfam" id="PF13181">
    <property type="entry name" value="TPR_8"/>
    <property type="match status" value="1"/>
</dbReference>
<dbReference type="STRING" id="33528.ENSGAFP00000024594"/>
<dbReference type="PROSITE" id="PS50102">
    <property type="entry name" value="RRM"/>
    <property type="match status" value="1"/>
</dbReference>
<dbReference type="PROSITE" id="PS50005">
    <property type="entry name" value="TPR"/>
    <property type="match status" value="1"/>
</dbReference>
<feature type="compositionally biased region" description="Basic and acidic residues" evidence="3">
    <location>
        <begin position="106"/>
        <end position="130"/>
    </location>
</feature>
<accession>A0A315W5Q4</accession>
<dbReference type="Gene3D" id="1.25.40.10">
    <property type="entry name" value="Tetratricopeptide repeat domain"/>
    <property type="match status" value="1"/>
</dbReference>
<dbReference type="Pfam" id="PF00076">
    <property type="entry name" value="RRM_1"/>
    <property type="match status" value="1"/>
</dbReference>
<feature type="compositionally biased region" description="Polar residues" evidence="3">
    <location>
        <begin position="157"/>
        <end position="166"/>
    </location>
</feature>
<dbReference type="InterPro" id="IPR012677">
    <property type="entry name" value="Nucleotide-bd_a/b_plait_sf"/>
</dbReference>
<feature type="compositionally biased region" description="Basic and acidic residues" evidence="3">
    <location>
        <begin position="226"/>
        <end position="235"/>
    </location>
</feature>
<protein>
    <recommendedName>
        <fullName evidence="4">RRM domain-containing protein</fullName>
    </recommendedName>
</protein>
<dbReference type="AlphaFoldDB" id="A0A315W5Q4"/>
<feature type="region of interest" description="Disordered" evidence="3">
    <location>
        <begin position="254"/>
        <end position="297"/>
    </location>
</feature>
<feature type="repeat" description="TPR" evidence="2">
    <location>
        <begin position="339"/>
        <end position="372"/>
    </location>
</feature>
<dbReference type="SMART" id="SM00028">
    <property type="entry name" value="TPR"/>
    <property type="match status" value="3"/>
</dbReference>
<reference evidence="5 6" key="1">
    <citation type="journal article" date="2018" name="G3 (Bethesda)">
        <title>A High-Quality Reference Genome for the Invasive Mosquitofish Gambusia affinis Using a Chicago Library.</title>
        <authorList>
            <person name="Hoffberg S.L."/>
            <person name="Troendle N.J."/>
            <person name="Glenn T.C."/>
            <person name="Mahmud O."/>
            <person name="Louha S."/>
            <person name="Chalopin D."/>
            <person name="Bennetzen J.L."/>
            <person name="Mauricio R."/>
        </authorList>
    </citation>
    <scope>NUCLEOTIDE SEQUENCE [LARGE SCALE GENOMIC DNA]</scope>
    <source>
        <strain evidence="5">NE01/NJP1002.9</strain>
        <tissue evidence="5">Muscle</tissue>
    </source>
</reference>
<evidence type="ECO:0000256" key="1">
    <source>
        <dbReference type="PROSITE-ProRule" id="PRU00176"/>
    </source>
</evidence>
<evidence type="ECO:0000313" key="6">
    <source>
        <dbReference type="Proteomes" id="UP000250572"/>
    </source>
</evidence>
<feature type="compositionally biased region" description="Basic and acidic residues" evidence="3">
    <location>
        <begin position="254"/>
        <end position="291"/>
    </location>
</feature>
<organism evidence="5 6">
    <name type="scientific">Gambusia affinis</name>
    <name type="common">Western mosquitofish</name>
    <name type="synonym">Heterandria affinis</name>
    <dbReference type="NCBI Taxonomy" id="33528"/>
    <lineage>
        <taxon>Eukaryota</taxon>
        <taxon>Metazoa</taxon>
        <taxon>Chordata</taxon>
        <taxon>Craniata</taxon>
        <taxon>Vertebrata</taxon>
        <taxon>Euteleostomi</taxon>
        <taxon>Actinopterygii</taxon>
        <taxon>Neopterygii</taxon>
        <taxon>Teleostei</taxon>
        <taxon>Neoteleostei</taxon>
        <taxon>Acanthomorphata</taxon>
        <taxon>Ovalentaria</taxon>
        <taxon>Atherinomorphae</taxon>
        <taxon>Cyprinodontiformes</taxon>
        <taxon>Poeciliidae</taxon>
        <taxon>Poeciliinae</taxon>
        <taxon>Gambusia</taxon>
    </lineage>
</organism>
<comment type="caution">
    <text evidence="5">The sequence shown here is derived from an EMBL/GenBank/DDBJ whole genome shotgun (WGS) entry which is preliminary data.</text>
</comment>
<feature type="compositionally biased region" description="Basic residues" evidence="3">
    <location>
        <begin position="131"/>
        <end position="142"/>
    </location>
</feature>
<dbReference type="GO" id="GO:0003723">
    <property type="term" value="F:RNA binding"/>
    <property type="evidence" value="ECO:0007669"/>
    <property type="project" value="UniProtKB-UniRule"/>
</dbReference>
<gene>
    <name evidence="5" type="ORF">CCH79_00011704</name>
</gene>
<dbReference type="Proteomes" id="UP000250572">
    <property type="component" value="Unassembled WGS sequence"/>
</dbReference>
<sequence>QKVVGLFGHQPQMQRIITCGLLGKGMYEQRDVFVLFVGIEYDAELDVDDVVDYESWTHRRHSFNQRFGRDTLSENRTGASSSTYQSPLHYYSSVRGKSSPPAYKVQTKDGDSERKTRLLQETKKSKEKAEKKRLKKQKQKQRKQMEKVKQNPGEPQEVSTTSTQDGMKNITPVLESFKRVSVAAQGDAAEESEESKSVDDDERKKNVAAAKDTDSDSSSGQESSDEDGKNDSHDFEELDMASSFVTKAALIAQRKLEQKPKSDKKEKKKTPEKEKSKSVPVKTSEDKEDVKGAQQKDSVVLSAPSIEDNIKISTDLASKFVCADADLSPSSHGSNITKTFSLLVIGNKFASTGDYGMAVKYFTDAIKYNPKEFKLFGNRSFCFEKMQEYEKALTDAKLALSFSPGWVKGLFRKGKALAGLKRYKEAADAFRDVLKRESSYAEAAQELMRVQIIQLMAYGFTREQSSNALIIHGSVDKALEVLSKLHSPPGAVLNGPLPPAQLANVTGVSPVLSANSSPAPVAPAKSHDATKKPLLDKPLGLVQNIPNVDNQSKLAYNQAGRINSDRNPPELFPVWVGNLCFPATEAMISKLFSKAGPVFSVKLLTVKRCAFVNFTKQEHCDEAIRLLHGYDLHGIKIAVRYPDRIPPGMGISRSALRARDLHDENLRQCNDGKAAVGNQRCFRDHNPDPGSL</sequence>
<dbReference type="CDD" id="cd00590">
    <property type="entry name" value="RRM_SF"/>
    <property type="match status" value="1"/>
</dbReference>
<dbReference type="CDD" id="cd14270">
    <property type="entry name" value="UBA"/>
    <property type="match status" value="1"/>
</dbReference>
<feature type="domain" description="RRM" evidence="4">
    <location>
        <begin position="572"/>
        <end position="644"/>
    </location>
</feature>
<evidence type="ECO:0000313" key="5">
    <source>
        <dbReference type="EMBL" id="PWA27131.1"/>
    </source>
</evidence>
<evidence type="ECO:0000259" key="4">
    <source>
        <dbReference type="PROSITE" id="PS50102"/>
    </source>
</evidence>
<dbReference type="Gene3D" id="3.30.70.330">
    <property type="match status" value="1"/>
</dbReference>
<evidence type="ECO:0000256" key="3">
    <source>
        <dbReference type="SAM" id="MobiDB-lite"/>
    </source>
</evidence>
<keyword evidence="2" id="KW-0802">TPR repeat</keyword>
<dbReference type="PANTHER" id="PTHR47678">
    <property type="entry name" value="TETRATRICOPEPTIDE REPEAT PROTEIN 31"/>
    <property type="match status" value="1"/>
</dbReference>
<dbReference type="EMBL" id="NHOQ01001086">
    <property type="protein sequence ID" value="PWA27131.1"/>
    <property type="molecule type" value="Genomic_DNA"/>
</dbReference>
<keyword evidence="6" id="KW-1185">Reference proteome</keyword>
<feature type="region of interest" description="Disordered" evidence="3">
    <location>
        <begin position="181"/>
        <end position="236"/>
    </location>
</feature>
<dbReference type="SUPFAM" id="SSF54928">
    <property type="entry name" value="RNA-binding domain, RBD"/>
    <property type="match status" value="1"/>
</dbReference>
<evidence type="ECO:0000256" key="2">
    <source>
        <dbReference type="PROSITE-ProRule" id="PRU00339"/>
    </source>
</evidence>
<dbReference type="InterPro" id="IPR011990">
    <property type="entry name" value="TPR-like_helical_dom_sf"/>
</dbReference>
<dbReference type="PANTHER" id="PTHR47678:SF1">
    <property type="entry name" value="TETRATRICOPEPTIDE REPEAT PROTEIN 31"/>
    <property type="match status" value="1"/>
</dbReference>
<proteinExistence type="predicted"/>
<dbReference type="SUPFAM" id="SSF48452">
    <property type="entry name" value="TPR-like"/>
    <property type="match status" value="1"/>
</dbReference>
<name>A0A315W5Q4_GAMAF</name>
<dbReference type="InterPro" id="IPR035979">
    <property type="entry name" value="RBD_domain_sf"/>
</dbReference>
<dbReference type="InterPro" id="IPR000504">
    <property type="entry name" value="RRM_dom"/>
</dbReference>
<feature type="compositionally biased region" description="Basic and acidic residues" evidence="3">
    <location>
        <begin position="194"/>
        <end position="205"/>
    </location>
</feature>
<keyword evidence="1" id="KW-0694">RNA-binding</keyword>
<dbReference type="SMART" id="SM00360">
    <property type="entry name" value="RRM"/>
    <property type="match status" value="1"/>
</dbReference>
<feature type="region of interest" description="Disordered" evidence="3">
    <location>
        <begin position="72"/>
        <end position="169"/>
    </location>
</feature>
<feature type="compositionally biased region" description="Polar residues" evidence="3">
    <location>
        <begin position="74"/>
        <end position="86"/>
    </location>
</feature>